<dbReference type="InterPro" id="IPR023198">
    <property type="entry name" value="PGP-like_dom2"/>
</dbReference>
<protein>
    <submittedName>
        <fullName evidence="1">HAD family phosphatase</fullName>
    </submittedName>
</protein>
<dbReference type="NCBIfam" id="TIGR01509">
    <property type="entry name" value="HAD-SF-IA-v3"/>
    <property type="match status" value="1"/>
</dbReference>
<dbReference type="CDD" id="cd02603">
    <property type="entry name" value="HAD_sEH-N_like"/>
    <property type="match status" value="1"/>
</dbReference>
<dbReference type="NCBIfam" id="TIGR01549">
    <property type="entry name" value="HAD-SF-IA-v1"/>
    <property type="match status" value="1"/>
</dbReference>
<name>A0A844FSI9_9FIRM</name>
<dbReference type="AlphaFoldDB" id="A0A844FSI9"/>
<dbReference type="Gene3D" id="1.10.150.240">
    <property type="entry name" value="Putative phosphatase, domain 2"/>
    <property type="match status" value="1"/>
</dbReference>
<reference evidence="1 2" key="1">
    <citation type="submission" date="2019-08" db="EMBL/GenBank/DDBJ databases">
        <title>In-depth cultivation of the pig gut microbiome towards novel bacterial diversity and tailored functional studies.</title>
        <authorList>
            <person name="Wylensek D."/>
            <person name="Hitch T.C.A."/>
            <person name="Clavel T."/>
        </authorList>
    </citation>
    <scope>NUCLEOTIDE SEQUENCE [LARGE SCALE GENOMIC DNA]</scope>
    <source>
        <strain evidence="1 2">CA-Schmier-601-WT-3</strain>
    </source>
</reference>
<dbReference type="Proteomes" id="UP000442619">
    <property type="component" value="Unassembled WGS sequence"/>
</dbReference>
<organism evidence="1 2">
    <name type="scientific">Sharpea porci</name>
    <dbReference type="NCBI Taxonomy" id="2652286"/>
    <lineage>
        <taxon>Bacteria</taxon>
        <taxon>Bacillati</taxon>
        <taxon>Bacillota</taxon>
        <taxon>Erysipelotrichia</taxon>
        <taxon>Erysipelotrichales</taxon>
        <taxon>Coprobacillaceae</taxon>
        <taxon>Sharpea</taxon>
    </lineage>
</organism>
<comment type="caution">
    <text evidence="1">The sequence shown here is derived from an EMBL/GenBank/DDBJ whole genome shotgun (WGS) entry which is preliminary data.</text>
</comment>
<dbReference type="SFLD" id="SFLDG01129">
    <property type="entry name" value="C1.5:_HAD__Beta-PGM__Phosphata"/>
    <property type="match status" value="1"/>
</dbReference>
<dbReference type="EMBL" id="VUNM01000003">
    <property type="protein sequence ID" value="MST88556.1"/>
    <property type="molecule type" value="Genomic_DNA"/>
</dbReference>
<dbReference type="PANTHER" id="PTHR43611:SF3">
    <property type="entry name" value="FLAVIN MONONUCLEOTIDE HYDROLASE 1, CHLOROPLATIC"/>
    <property type="match status" value="1"/>
</dbReference>
<dbReference type="InterPro" id="IPR006439">
    <property type="entry name" value="HAD-SF_hydro_IA"/>
</dbReference>
<proteinExistence type="predicted"/>
<sequence length="203" mass="23526">MKTMKDIIFDIGGVLLNWNPDIFLNKYFQGDAERLKKMVFLSDEWKMLDLGNANVNEVRTLIRQHHPNDTQAINFIFDHFEEEMLQPIDESIEAVKALKKAGYPLYILSNIHQDLYHKRAHDHPDIFSLFEGAILSGEEHCLKPDPAIYHILFQRFNLDPHNCLFIDDSPANIEAAKKLGMDGIVRKQDQNLITELKTRGIQL</sequence>
<dbReference type="PRINTS" id="PR00413">
    <property type="entry name" value="HADHALOGNASE"/>
</dbReference>
<dbReference type="PANTHER" id="PTHR43611">
    <property type="entry name" value="ALPHA-D-GLUCOSE 1-PHOSPHATE PHOSPHATASE"/>
    <property type="match status" value="1"/>
</dbReference>
<dbReference type="InterPro" id="IPR036412">
    <property type="entry name" value="HAD-like_sf"/>
</dbReference>
<keyword evidence="2" id="KW-1185">Reference proteome</keyword>
<dbReference type="Gene3D" id="3.40.50.1000">
    <property type="entry name" value="HAD superfamily/HAD-like"/>
    <property type="match status" value="1"/>
</dbReference>
<accession>A0A844FSI9</accession>
<dbReference type="InterPro" id="IPR023214">
    <property type="entry name" value="HAD_sf"/>
</dbReference>
<dbReference type="SFLD" id="SFLDS00003">
    <property type="entry name" value="Haloacid_Dehalogenase"/>
    <property type="match status" value="1"/>
</dbReference>
<dbReference type="SUPFAM" id="SSF56784">
    <property type="entry name" value="HAD-like"/>
    <property type="match status" value="1"/>
</dbReference>
<evidence type="ECO:0000313" key="1">
    <source>
        <dbReference type="EMBL" id="MST88556.1"/>
    </source>
</evidence>
<evidence type="ECO:0000313" key="2">
    <source>
        <dbReference type="Proteomes" id="UP000442619"/>
    </source>
</evidence>
<gene>
    <name evidence="1" type="ORF">FYJ79_02990</name>
</gene>
<dbReference type="Pfam" id="PF00702">
    <property type="entry name" value="Hydrolase"/>
    <property type="match status" value="1"/>
</dbReference>